<dbReference type="RefSeq" id="WP_013041794.1">
    <property type="nucleotide sequence ID" value="NC_014008.1"/>
</dbReference>
<sequence length="217" mass="23596">MSKSASSLFVLPILCLSFFGWPHTSVANSTSLIAGHSRAPGQFSIHMENLSGGATYYIERTETLGESGWDSVFSFEGDTTSRTWTDSDLPALGRAFYRILRDAYQESVGDEAELVTRHHGVSGTARIVNNRTIEIRDFNFDGQGLVVEIYLGTDSTYTNYISISGELVRATPYIDETLVLDVPAGTDIDAYTHISVWCVTAGVSFGDGVFGVVTAPE</sequence>
<dbReference type="KEGG" id="caa:Caka_0039"/>
<keyword evidence="1" id="KW-0732">Signal</keyword>
<dbReference type="Pfam" id="PF10517">
    <property type="entry name" value="DM13"/>
    <property type="match status" value="1"/>
</dbReference>
<proteinExistence type="predicted"/>
<dbReference type="Proteomes" id="UP000000925">
    <property type="component" value="Chromosome"/>
</dbReference>
<evidence type="ECO:0000313" key="4">
    <source>
        <dbReference type="Proteomes" id="UP000000925"/>
    </source>
</evidence>
<dbReference type="OrthoDB" id="279326at2"/>
<dbReference type="AlphaFoldDB" id="D5EKI7"/>
<gene>
    <name evidence="3" type="ordered locus">Caka_0039</name>
</gene>
<dbReference type="PROSITE" id="PS51549">
    <property type="entry name" value="DM13"/>
    <property type="match status" value="1"/>
</dbReference>
<feature type="chain" id="PRO_5003071243" evidence="1">
    <location>
        <begin position="28"/>
        <end position="217"/>
    </location>
</feature>
<reference evidence="3 4" key="1">
    <citation type="journal article" date="2010" name="Stand. Genomic Sci.">
        <title>Complete genome sequence of Coraliomargarita akajimensis type strain (04OKA010-24).</title>
        <authorList>
            <person name="Mavromatis K."/>
            <person name="Abt B."/>
            <person name="Brambilla E."/>
            <person name="Lapidus A."/>
            <person name="Copeland A."/>
            <person name="Deshpande S."/>
            <person name="Nolan M."/>
            <person name="Lucas S."/>
            <person name="Tice H."/>
            <person name="Cheng J.F."/>
            <person name="Han C."/>
            <person name="Detter J.C."/>
            <person name="Woyke T."/>
            <person name="Goodwin L."/>
            <person name="Pitluck S."/>
            <person name="Held B."/>
            <person name="Brettin T."/>
            <person name="Tapia R."/>
            <person name="Ivanova N."/>
            <person name="Mikhailova N."/>
            <person name="Pati A."/>
            <person name="Liolios K."/>
            <person name="Chen A."/>
            <person name="Palaniappan K."/>
            <person name="Land M."/>
            <person name="Hauser L."/>
            <person name="Chang Y.J."/>
            <person name="Jeffries C.D."/>
            <person name="Rohde M."/>
            <person name="Goker M."/>
            <person name="Bristow J."/>
            <person name="Eisen J.A."/>
            <person name="Markowitz V."/>
            <person name="Hugenholtz P."/>
            <person name="Klenk H.P."/>
            <person name="Kyrpides N.C."/>
        </authorList>
    </citation>
    <scope>NUCLEOTIDE SEQUENCE [LARGE SCALE GENOMIC DNA]</scope>
    <source>
        <strain evidence="4">DSM 45221 / IAM 15411 / JCM 23193 / KCTC 12865</strain>
    </source>
</reference>
<dbReference type="EMBL" id="CP001998">
    <property type="protein sequence ID" value="ADE53068.1"/>
    <property type="molecule type" value="Genomic_DNA"/>
</dbReference>
<name>D5EKI7_CORAD</name>
<feature type="signal peptide" evidence="1">
    <location>
        <begin position="1"/>
        <end position="27"/>
    </location>
</feature>
<evidence type="ECO:0000256" key="1">
    <source>
        <dbReference type="SAM" id="SignalP"/>
    </source>
</evidence>
<keyword evidence="4" id="KW-1185">Reference proteome</keyword>
<evidence type="ECO:0000313" key="3">
    <source>
        <dbReference type="EMBL" id="ADE53068.1"/>
    </source>
</evidence>
<dbReference type="STRING" id="583355.Caka_0039"/>
<accession>D5EKI7</accession>
<dbReference type="SMART" id="SM00686">
    <property type="entry name" value="DM13"/>
    <property type="match status" value="1"/>
</dbReference>
<dbReference type="InterPro" id="IPR019545">
    <property type="entry name" value="DM13_domain"/>
</dbReference>
<organism evidence="3 4">
    <name type="scientific">Coraliomargarita akajimensis (strain DSM 45221 / IAM 15411 / JCM 23193 / KCTC 12865 / 04OKA010-24)</name>
    <dbReference type="NCBI Taxonomy" id="583355"/>
    <lineage>
        <taxon>Bacteria</taxon>
        <taxon>Pseudomonadati</taxon>
        <taxon>Verrucomicrobiota</taxon>
        <taxon>Opitutia</taxon>
        <taxon>Puniceicoccales</taxon>
        <taxon>Coraliomargaritaceae</taxon>
        <taxon>Coraliomargarita</taxon>
    </lineage>
</organism>
<protein>
    <submittedName>
        <fullName evidence="3">Electron transfer DM13</fullName>
    </submittedName>
</protein>
<feature type="domain" description="DM13" evidence="2">
    <location>
        <begin position="109"/>
        <end position="211"/>
    </location>
</feature>
<dbReference type="HOGENOM" id="CLU_1270508_0_0_0"/>
<dbReference type="eggNOG" id="ENOG502ZFG8">
    <property type="taxonomic scope" value="Bacteria"/>
</dbReference>
<evidence type="ECO:0000259" key="2">
    <source>
        <dbReference type="PROSITE" id="PS51549"/>
    </source>
</evidence>